<protein>
    <recommendedName>
        <fullName evidence="1">non-specific serine/threonine protein kinase</fullName>
        <ecNumber evidence="1">2.7.11.1</ecNumber>
    </recommendedName>
</protein>
<evidence type="ECO:0000313" key="7">
    <source>
        <dbReference type="EMBL" id="KAA6383914.1"/>
    </source>
</evidence>
<dbReference type="Pfam" id="PF00069">
    <property type="entry name" value="Pkinase"/>
    <property type="match status" value="1"/>
</dbReference>
<dbReference type="GO" id="GO:0005524">
    <property type="term" value="F:ATP binding"/>
    <property type="evidence" value="ECO:0007669"/>
    <property type="project" value="UniProtKB-KW"/>
</dbReference>
<evidence type="ECO:0000256" key="4">
    <source>
        <dbReference type="ARBA" id="ARBA00022777"/>
    </source>
</evidence>
<dbReference type="OrthoDB" id="1668230at2759"/>
<dbReference type="InterPro" id="IPR043136">
    <property type="entry name" value="B30.2/SPRY_sf"/>
</dbReference>
<dbReference type="EC" id="2.7.11.1" evidence="1"/>
<dbReference type="Gene3D" id="2.60.120.920">
    <property type="match status" value="1"/>
</dbReference>
<evidence type="ECO:0000313" key="8">
    <source>
        <dbReference type="Proteomes" id="UP000324800"/>
    </source>
</evidence>
<dbReference type="PANTHER" id="PTHR43671:SF13">
    <property type="entry name" value="SERINE_THREONINE-PROTEIN KINASE NEK2"/>
    <property type="match status" value="1"/>
</dbReference>
<dbReference type="SUPFAM" id="SSF56112">
    <property type="entry name" value="Protein kinase-like (PK-like)"/>
    <property type="match status" value="1"/>
</dbReference>
<evidence type="ECO:0000259" key="6">
    <source>
        <dbReference type="PROSITE" id="PS50011"/>
    </source>
</evidence>
<reference evidence="7 8" key="1">
    <citation type="submission" date="2019-03" db="EMBL/GenBank/DDBJ databases">
        <title>Single cell metagenomics reveals metabolic interactions within the superorganism composed of flagellate Streblomastix strix and complex community of Bacteroidetes bacteria on its surface.</title>
        <authorList>
            <person name="Treitli S.C."/>
            <person name="Kolisko M."/>
            <person name="Husnik F."/>
            <person name="Keeling P."/>
            <person name="Hampl V."/>
        </authorList>
    </citation>
    <scope>NUCLEOTIDE SEQUENCE [LARGE SCALE GENOMIC DNA]</scope>
    <source>
        <strain evidence="7">ST1C</strain>
    </source>
</reference>
<dbReference type="SMART" id="SM00220">
    <property type="entry name" value="S_TKc"/>
    <property type="match status" value="1"/>
</dbReference>
<dbReference type="EMBL" id="SNRW01006008">
    <property type="protein sequence ID" value="KAA6383914.1"/>
    <property type="molecule type" value="Genomic_DNA"/>
</dbReference>
<evidence type="ECO:0000256" key="1">
    <source>
        <dbReference type="ARBA" id="ARBA00012513"/>
    </source>
</evidence>
<evidence type="ECO:0000256" key="3">
    <source>
        <dbReference type="ARBA" id="ARBA00022741"/>
    </source>
</evidence>
<keyword evidence="5" id="KW-0067">ATP-binding</keyword>
<dbReference type="GO" id="GO:0004674">
    <property type="term" value="F:protein serine/threonine kinase activity"/>
    <property type="evidence" value="ECO:0007669"/>
    <property type="project" value="UniProtKB-EC"/>
</dbReference>
<dbReference type="InterPro" id="IPR000719">
    <property type="entry name" value="Prot_kinase_dom"/>
</dbReference>
<dbReference type="PROSITE" id="PS50011">
    <property type="entry name" value="PROTEIN_KINASE_DOM"/>
    <property type="match status" value="1"/>
</dbReference>
<name>A0A5J4VN49_9EUKA</name>
<accession>A0A5J4VN49</accession>
<dbReference type="Proteomes" id="UP000324800">
    <property type="component" value="Unassembled WGS sequence"/>
</dbReference>
<dbReference type="InterPro" id="IPR050660">
    <property type="entry name" value="NEK_Ser/Thr_kinase"/>
</dbReference>
<sequence>LQSNLNSIDLSNNWLVPQKDSRFYNNTITAEQLSALALAFLHSNNQLHQSLKPTNILIDEDLNVKLGDFGVAPGLSSQFEIANIDSSTYSFLSPEVISAQPYSQKADIWAFGAILYTVAEQRWPFDADSYEQLASQIMNNQPQFNHLKEGFTRNLILKMLDKDPEKRPTAEQIISYSDVVQNAYTFQSYISSREKKIQQKKSQQVGFDMGQIRLEQERLRIDVEKQKDQEEIIRLKRNEALTLPINTPLDSGIIRCEILAFGVMKASLQVPYPCKPTFSDNVIIYWGDGIIQHQQEEIKGNMGFDQGDVVVLELNTKKGTLHLFKNNQQQPVYVREIKGSVKFFVYLFYEYNSFTIISLKQFETPTAITLKNEYPIDFTGDKTCAVQ</sequence>
<dbReference type="Gene3D" id="1.10.510.10">
    <property type="entry name" value="Transferase(Phosphotransferase) domain 1"/>
    <property type="match status" value="1"/>
</dbReference>
<gene>
    <name evidence="7" type="ORF">EZS28_020561</name>
</gene>
<evidence type="ECO:0000256" key="5">
    <source>
        <dbReference type="ARBA" id="ARBA00022840"/>
    </source>
</evidence>
<feature type="domain" description="Protein kinase" evidence="6">
    <location>
        <begin position="1"/>
        <end position="190"/>
    </location>
</feature>
<keyword evidence="3" id="KW-0547">Nucleotide-binding</keyword>
<comment type="caution">
    <text evidence="7">The sequence shown here is derived from an EMBL/GenBank/DDBJ whole genome shotgun (WGS) entry which is preliminary data.</text>
</comment>
<evidence type="ECO:0000256" key="2">
    <source>
        <dbReference type="ARBA" id="ARBA00022679"/>
    </source>
</evidence>
<keyword evidence="4" id="KW-0418">Kinase</keyword>
<organism evidence="7 8">
    <name type="scientific">Streblomastix strix</name>
    <dbReference type="NCBI Taxonomy" id="222440"/>
    <lineage>
        <taxon>Eukaryota</taxon>
        <taxon>Metamonada</taxon>
        <taxon>Preaxostyla</taxon>
        <taxon>Oxymonadida</taxon>
        <taxon>Streblomastigidae</taxon>
        <taxon>Streblomastix</taxon>
    </lineage>
</organism>
<feature type="non-terminal residue" evidence="7">
    <location>
        <position position="1"/>
    </location>
</feature>
<keyword evidence="2" id="KW-0808">Transferase</keyword>
<proteinExistence type="predicted"/>
<dbReference type="AlphaFoldDB" id="A0A5J4VN49"/>
<dbReference type="InterPro" id="IPR011009">
    <property type="entry name" value="Kinase-like_dom_sf"/>
</dbReference>
<dbReference type="PANTHER" id="PTHR43671">
    <property type="entry name" value="SERINE/THREONINE-PROTEIN KINASE NEK"/>
    <property type="match status" value="1"/>
</dbReference>